<comment type="caution">
    <text evidence="1">The sequence shown here is derived from an EMBL/GenBank/DDBJ whole genome shotgun (WGS) entry which is preliminary data.</text>
</comment>
<evidence type="ECO:0000313" key="2">
    <source>
        <dbReference type="Proteomes" id="UP000530514"/>
    </source>
</evidence>
<dbReference type="Pfam" id="PF14398">
    <property type="entry name" value="ATPgrasp_YheCD"/>
    <property type="match status" value="1"/>
</dbReference>
<dbReference type="Gene3D" id="3.30.470.20">
    <property type="entry name" value="ATP-grasp fold, B domain"/>
    <property type="match status" value="1"/>
</dbReference>
<proteinExistence type="predicted"/>
<accession>A0A7W1X7P6</accession>
<dbReference type="SUPFAM" id="SSF56059">
    <property type="entry name" value="Glutathione synthetase ATP-binding domain-like"/>
    <property type="match status" value="1"/>
</dbReference>
<dbReference type="RefSeq" id="WP_033101091.1">
    <property type="nucleotide sequence ID" value="NZ_JACEIP010000002.1"/>
</dbReference>
<organism evidence="1 2">
    <name type="scientific">Thermoactinomyces daqus</name>
    <dbReference type="NCBI Taxonomy" id="1329516"/>
    <lineage>
        <taxon>Bacteria</taxon>
        <taxon>Bacillati</taxon>
        <taxon>Bacillota</taxon>
        <taxon>Bacilli</taxon>
        <taxon>Bacillales</taxon>
        <taxon>Thermoactinomycetaceae</taxon>
        <taxon>Thermoactinomyces</taxon>
    </lineage>
</organism>
<reference evidence="1 2" key="1">
    <citation type="submission" date="2020-07" db="EMBL/GenBank/DDBJ databases">
        <authorList>
            <person name="Feng H."/>
        </authorList>
    </citation>
    <scope>NUCLEOTIDE SEQUENCE [LARGE SCALE GENOMIC DNA]</scope>
    <source>
        <strain evidence="2">s-11</strain>
    </source>
</reference>
<dbReference type="AlphaFoldDB" id="A0A7W1X7P6"/>
<keyword evidence="2" id="KW-1185">Reference proteome</keyword>
<dbReference type="InterPro" id="IPR026838">
    <property type="entry name" value="YheC/D"/>
</dbReference>
<dbReference type="EMBL" id="JACEIP010000002">
    <property type="protein sequence ID" value="MBA4541611.1"/>
    <property type="molecule type" value="Genomic_DNA"/>
</dbReference>
<dbReference type="Proteomes" id="UP000530514">
    <property type="component" value="Unassembled WGS sequence"/>
</dbReference>
<name>A0A7W1X7P6_9BACL</name>
<evidence type="ECO:0000313" key="1">
    <source>
        <dbReference type="EMBL" id="MBA4541611.1"/>
    </source>
</evidence>
<protein>
    <submittedName>
        <fullName evidence="1">YheC/YheD family protein</fullName>
    </submittedName>
</protein>
<dbReference type="OrthoDB" id="7869153at2"/>
<gene>
    <name evidence="1" type="ORF">H1164_01650</name>
</gene>
<sequence length="460" mass="52150">MKSIICQTRIHSKTPAKAIVISQALMEQWGCVNGQSIKVEVGNKTVITRVARGKMSGQQIIFSPALAKQLTLPYPGQTRALFYNRTLKIGPVIGILTTGFTGNAAQPFGGRSQLFLSFIRAGAKEKPFIYVFTPDMVDWQNRTVSGWYCIPNKSGGMRWIRLLSPFPDVVYERVPNRKAESLSHVQSCLSRLRETNQSKIFNQGFFNKWFIHQCLSTHPESSQYIPETYLSPSIQTIKKMLEKHQMIYLKPSGGSLGLGIFRITYHPREGYFCRFHQGTKNVLHRFNSLEKLIRHYFGSNESERFKRYLVQQGIRLIKHNDRPVDFRVHMHKDGSGEWKVVAIGSKAAGFGCVTTHVRTGGSIIPTDELLKKVFHENASYIEMSIKESAILIAKVLEDQINGPLGELGMDIGVDRSGRVWLFEINAKPGRHIFLHPSLREAGRQSAKYITDYCLKLANFI</sequence>